<evidence type="ECO:0000259" key="12">
    <source>
        <dbReference type="PROSITE" id="PS51635"/>
    </source>
</evidence>
<feature type="short sequence motif" description="GXGXXG" evidence="9">
    <location>
        <begin position="798"/>
        <end position="803"/>
    </location>
</feature>
<keyword evidence="7 9" id="KW-0443">Lipid metabolism</keyword>
<comment type="similarity">
    <text evidence="2">Belongs to the NTE family.</text>
</comment>
<evidence type="ECO:0000256" key="7">
    <source>
        <dbReference type="ARBA" id="ARBA00023098"/>
    </source>
</evidence>
<dbReference type="InterPro" id="IPR016035">
    <property type="entry name" value="Acyl_Trfase/lysoPLipase"/>
</dbReference>
<evidence type="ECO:0000256" key="6">
    <source>
        <dbReference type="ARBA" id="ARBA00022989"/>
    </source>
</evidence>
<dbReference type="GO" id="GO:0004622">
    <property type="term" value="F:phosphatidylcholine lysophospholipase activity"/>
    <property type="evidence" value="ECO:0007669"/>
    <property type="project" value="UniProtKB-ARBA"/>
</dbReference>
<protein>
    <submittedName>
        <fullName evidence="13">Uncharacterized protein</fullName>
    </submittedName>
</protein>
<reference evidence="13 15" key="1">
    <citation type="submission" date="2015-02" db="EMBL/GenBank/DDBJ databases">
        <authorList>
            <person name="Chooi Y.-H."/>
        </authorList>
    </citation>
    <scope>NUCLEOTIDE SEQUENCE [LARGE SCALE GENOMIC DNA]</scope>
    <source>
        <strain evidence="13">E3</strain>
    </source>
</reference>
<feature type="domain" description="Cyclic nucleotide-binding" evidence="11">
    <location>
        <begin position="135"/>
        <end position="241"/>
    </location>
</feature>
<feature type="transmembrane region" description="Helical" evidence="10">
    <location>
        <begin position="56"/>
        <end position="73"/>
    </location>
</feature>
<dbReference type="Proteomes" id="UP000039324">
    <property type="component" value="Unassembled WGS sequence"/>
</dbReference>
<keyword evidence="4 9" id="KW-0378">Hydrolase</keyword>
<gene>
    <name evidence="13" type="ORF">PBRA_003027</name>
    <name evidence="14" type="ORF">PLBR_LOCUS2717</name>
</gene>
<dbReference type="Gene3D" id="2.60.120.10">
    <property type="entry name" value="Jelly Rolls"/>
    <property type="match status" value="3"/>
</dbReference>
<dbReference type="Gene3D" id="3.40.1090.10">
    <property type="entry name" value="Cytosolic phospholipase A2 catalytic domain"/>
    <property type="match status" value="2"/>
</dbReference>
<keyword evidence="14" id="KW-0496">Mitochondrion</keyword>
<dbReference type="AlphaFoldDB" id="A0A0G4J6X5"/>
<dbReference type="InterPro" id="IPR050301">
    <property type="entry name" value="NTE"/>
</dbReference>
<evidence type="ECO:0000256" key="4">
    <source>
        <dbReference type="ARBA" id="ARBA00022801"/>
    </source>
</evidence>
<feature type="active site" description="Proton acceptor" evidence="9">
    <location>
        <position position="946"/>
    </location>
</feature>
<dbReference type="OrthoDB" id="421051at2759"/>
<dbReference type="GO" id="GO:0016042">
    <property type="term" value="P:lipid catabolic process"/>
    <property type="evidence" value="ECO:0007669"/>
    <property type="project" value="UniProtKB-UniRule"/>
</dbReference>
<dbReference type="PROSITE" id="PS50042">
    <property type="entry name" value="CNMP_BINDING_3"/>
    <property type="match status" value="2"/>
</dbReference>
<dbReference type="Proteomes" id="UP000290189">
    <property type="component" value="Unassembled WGS sequence"/>
</dbReference>
<dbReference type="GO" id="GO:0016020">
    <property type="term" value="C:membrane"/>
    <property type="evidence" value="ECO:0007669"/>
    <property type="project" value="UniProtKB-SubCell"/>
</dbReference>
<feature type="short sequence motif" description="GXSXG" evidence="9">
    <location>
        <begin position="825"/>
        <end position="829"/>
    </location>
</feature>
<evidence type="ECO:0000256" key="3">
    <source>
        <dbReference type="ARBA" id="ARBA00022692"/>
    </source>
</evidence>
<evidence type="ECO:0000313" key="14">
    <source>
        <dbReference type="EMBL" id="SPQ95502.1"/>
    </source>
</evidence>
<keyword evidence="3 10" id="KW-0812">Transmembrane</keyword>
<evidence type="ECO:0000256" key="5">
    <source>
        <dbReference type="ARBA" id="ARBA00022963"/>
    </source>
</evidence>
<dbReference type="SMART" id="SM00100">
    <property type="entry name" value="cNMP"/>
    <property type="match status" value="2"/>
</dbReference>
<name>A0A0G4J6X5_PLABS</name>
<evidence type="ECO:0000256" key="8">
    <source>
        <dbReference type="ARBA" id="ARBA00023136"/>
    </source>
</evidence>
<dbReference type="PANTHER" id="PTHR14226">
    <property type="entry name" value="NEUROPATHY TARGET ESTERASE/SWISS CHEESE D.MELANOGASTER"/>
    <property type="match status" value="1"/>
</dbReference>
<keyword evidence="6 10" id="KW-1133">Transmembrane helix</keyword>
<evidence type="ECO:0000313" key="13">
    <source>
        <dbReference type="EMBL" id="CEP03267.1"/>
    </source>
</evidence>
<dbReference type="PANTHER" id="PTHR14226:SF29">
    <property type="entry name" value="NEUROPATHY TARGET ESTERASE SWS"/>
    <property type="match status" value="1"/>
</dbReference>
<dbReference type="InterPro" id="IPR000595">
    <property type="entry name" value="cNMP-bd_dom"/>
</dbReference>
<dbReference type="EMBL" id="CDSF01000144">
    <property type="protein sequence ID" value="CEP03267.1"/>
    <property type="molecule type" value="Genomic_DNA"/>
</dbReference>
<evidence type="ECO:0000256" key="2">
    <source>
        <dbReference type="ARBA" id="ARBA00006636"/>
    </source>
</evidence>
<dbReference type="InterPro" id="IPR014710">
    <property type="entry name" value="RmlC-like_jellyroll"/>
</dbReference>
<evidence type="ECO:0000259" key="11">
    <source>
        <dbReference type="PROSITE" id="PS50042"/>
    </source>
</evidence>
<dbReference type="Pfam" id="PF24179">
    <property type="entry name" value="NTE_Ploop"/>
    <property type="match status" value="1"/>
</dbReference>
<sequence length="1133" mass="127845">MRLGSIAVYRFVGRSEAARIGGRLVDMGAMMSRYWSDIHRLFESGRTWNRKRRRKPAIASSIIMLIIILRWAMQRHMKRSHARQLTRDISVDYLAYVRPSPSNQSHVSDWQQEIHVGDETIEVAGDQDVYGNTKLFTALDRDAFAELHATMQPIDLAEGQYLFKTGDSADQGMFIVVSGVIEIITPDAGKQETTLYELTSGDDICPYSLFSDSSSTHELSARAAHGPARCVLLPRDAFRQFTSAHTMQFDTLVRIIVAQHWRLVTQVLTQFLNLPAMNTVESQGGEQCAFVDITESTLDLALQNDSLHHYEVLDLEQDEILFELGDPVDACYVLLSGELCGTPTTREGTYDSKWKHIITSSSVVGVMSFMTESRRGETVRATKPSRVLHISKDLYDFLLREHPHCVEPLLWAAGRQLSALTASFFSLGLYSTWYRGGTVIRESPSQTESNPSMYLVISGRVRVAYIKSAQQSKRHLGAARKRFFETRNSFDLDTSQIYEDLTNDLTNGVEDMSIGRGETFGESRTFAQEGSDIHHVRAVCERDTELVAISRATLRNIMLQYPSTIVKFTQMMSNRLAHLEMTSRRHQPRTQRNWKTITLVPAGDTPAHEVAAFALNLTAALSDLDSTLLLNSQRLPHLIGRDVLRRIRPQAEMSRLSLWLAQQEESHRFVILETDGGPHISFWDSFCIRQSDCIILVGRQGCRPFASRYELTVLEHAERRRNSHSRFGAQTFSPALFQLHYSLVIIQPDWISIPTHTADWLNKRNVLSWHHVRSCHGEDFRRVARYIAGRTIGLVLSGGGARGLAHLGVMRALEEEGIDVDCVGGTSQGAFMGALYSANNKDLSIIEPRVRQFAYRFTRYEFCKAVTFPILSFFNGYSFSRAVSDAFGESVQIEDLWLPFFSVATNIGRSNSMPMRRGPLWKLVRASMSLMGLLPPVIYHGDVLVDGGYTNNLPVDVMNAVYSPMAVIAVDVEDRNNSALIGLHDYGPGVSGWWILVQKLNPFSDSKIPQLYDILVWLNSINHNRQLRMLDSELIDIYIRPDINHFGLMQYDQIEQIVHSGYVAAKQAIHRWKAETAEAELESWHLGSSQNQPSLISKSMSLNFPESRPRSLRLPLMRVGSLPNGIVYPAASS</sequence>
<dbReference type="OMA" id="WISIPTH"/>
<dbReference type="InterPro" id="IPR018490">
    <property type="entry name" value="cNMP-bd_dom_sf"/>
</dbReference>
<organism evidence="13 15">
    <name type="scientific">Plasmodiophora brassicae</name>
    <name type="common">Clubroot disease agent</name>
    <dbReference type="NCBI Taxonomy" id="37360"/>
    <lineage>
        <taxon>Eukaryota</taxon>
        <taxon>Sar</taxon>
        <taxon>Rhizaria</taxon>
        <taxon>Endomyxa</taxon>
        <taxon>Phytomyxea</taxon>
        <taxon>Plasmodiophorida</taxon>
        <taxon>Plasmodiophoridae</taxon>
        <taxon>Plasmodiophora</taxon>
    </lineage>
</organism>
<accession>A0A0G4J6X5</accession>
<evidence type="ECO:0000313" key="16">
    <source>
        <dbReference type="Proteomes" id="UP000290189"/>
    </source>
</evidence>
<geneLocation type="mitochondrion" evidence="14"/>
<keyword evidence="5 9" id="KW-0442">Lipid degradation</keyword>
<feature type="short sequence motif" description="DGA/G" evidence="9">
    <location>
        <begin position="946"/>
        <end position="948"/>
    </location>
</feature>
<keyword evidence="8 10" id="KW-0472">Membrane</keyword>
<feature type="domain" description="PNPLA" evidence="12">
    <location>
        <begin position="794"/>
        <end position="959"/>
    </location>
</feature>
<dbReference type="SUPFAM" id="SSF51206">
    <property type="entry name" value="cAMP-binding domain-like"/>
    <property type="match status" value="3"/>
</dbReference>
<dbReference type="InterPro" id="IPR002641">
    <property type="entry name" value="PNPLA_dom"/>
</dbReference>
<comment type="subcellular location">
    <subcellularLocation>
        <location evidence="1">Membrane</location>
    </subcellularLocation>
</comment>
<evidence type="ECO:0000313" key="15">
    <source>
        <dbReference type="Proteomes" id="UP000039324"/>
    </source>
</evidence>
<dbReference type="CDD" id="cd00038">
    <property type="entry name" value="CAP_ED"/>
    <property type="match status" value="2"/>
</dbReference>
<proteinExistence type="inferred from homology"/>
<dbReference type="Pfam" id="PF01734">
    <property type="entry name" value="Patatin"/>
    <property type="match status" value="1"/>
</dbReference>
<keyword evidence="15" id="KW-1185">Reference proteome</keyword>
<evidence type="ECO:0000256" key="9">
    <source>
        <dbReference type="PROSITE-ProRule" id="PRU01161"/>
    </source>
</evidence>
<reference evidence="14 16" key="2">
    <citation type="submission" date="2018-03" db="EMBL/GenBank/DDBJ databases">
        <authorList>
            <person name="Fogelqvist J."/>
        </authorList>
    </citation>
    <scope>NUCLEOTIDE SEQUENCE [LARGE SCALE GENOMIC DNA]</scope>
</reference>
<evidence type="ECO:0000256" key="1">
    <source>
        <dbReference type="ARBA" id="ARBA00004370"/>
    </source>
</evidence>
<feature type="active site" description="Nucleophile" evidence="9">
    <location>
        <position position="827"/>
    </location>
</feature>
<feature type="domain" description="Cyclic nucleotide-binding" evidence="11">
    <location>
        <begin position="289"/>
        <end position="399"/>
    </location>
</feature>
<dbReference type="PROSITE" id="PS51635">
    <property type="entry name" value="PNPLA"/>
    <property type="match status" value="1"/>
</dbReference>
<dbReference type="InterPro" id="IPR056556">
    <property type="entry name" value="NTE1_P-loop_dom"/>
</dbReference>
<evidence type="ECO:0000256" key="10">
    <source>
        <dbReference type="SAM" id="Phobius"/>
    </source>
</evidence>
<dbReference type="EMBL" id="OVEO01000004">
    <property type="protein sequence ID" value="SPQ95502.1"/>
    <property type="molecule type" value="Genomic_DNA"/>
</dbReference>
<dbReference type="SUPFAM" id="SSF52151">
    <property type="entry name" value="FabD/lysophospholipase-like"/>
    <property type="match status" value="1"/>
</dbReference>
<dbReference type="STRING" id="37360.A0A0G4J6X5"/>
<dbReference type="Pfam" id="PF00027">
    <property type="entry name" value="cNMP_binding"/>
    <property type="match status" value="2"/>
</dbReference>